<evidence type="ECO:0000313" key="2">
    <source>
        <dbReference type="EMBL" id="CRY77663.1"/>
    </source>
</evidence>
<gene>
    <name evidence="2" type="ORF">ERS450000_02524</name>
</gene>
<dbReference type="KEGG" id="nfr:ERS450000_02524"/>
<protein>
    <recommendedName>
        <fullName evidence="4">PPE family domain-containing protein</fullName>
    </recommendedName>
</protein>
<evidence type="ECO:0000256" key="1">
    <source>
        <dbReference type="SAM" id="MobiDB-lite"/>
    </source>
</evidence>
<dbReference type="Proteomes" id="UP000057820">
    <property type="component" value="Chromosome 1"/>
</dbReference>
<name>A0A0H5NQG7_NOCFR</name>
<dbReference type="RefSeq" id="WP_060592688.1">
    <property type="nucleotide sequence ID" value="NZ_CP031418.1"/>
</dbReference>
<feature type="compositionally biased region" description="Gly residues" evidence="1">
    <location>
        <begin position="409"/>
        <end position="421"/>
    </location>
</feature>
<reference evidence="3" key="1">
    <citation type="submission" date="2015-03" db="EMBL/GenBank/DDBJ databases">
        <authorList>
            <consortium name="Pathogen Informatics"/>
        </authorList>
    </citation>
    <scope>NUCLEOTIDE SEQUENCE [LARGE SCALE GENOMIC DNA]</scope>
    <source>
        <strain evidence="3">NCTC11134</strain>
    </source>
</reference>
<feature type="compositionally biased region" description="Low complexity" evidence="1">
    <location>
        <begin position="372"/>
        <end position="408"/>
    </location>
</feature>
<evidence type="ECO:0000313" key="3">
    <source>
        <dbReference type="Proteomes" id="UP000057820"/>
    </source>
</evidence>
<feature type="compositionally biased region" description="Low complexity" evidence="1">
    <location>
        <begin position="352"/>
        <end position="361"/>
    </location>
</feature>
<organism evidence="2 3">
    <name type="scientific">Nocardia farcinica</name>
    <dbReference type="NCBI Taxonomy" id="37329"/>
    <lineage>
        <taxon>Bacteria</taxon>
        <taxon>Bacillati</taxon>
        <taxon>Actinomycetota</taxon>
        <taxon>Actinomycetes</taxon>
        <taxon>Mycobacteriales</taxon>
        <taxon>Nocardiaceae</taxon>
        <taxon>Nocardia</taxon>
    </lineage>
</organism>
<dbReference type="AlphaFoldDB" id="A0A0H5NQG7"/>
<sequence>MVAGLDVVKVALTAMGQPLLAAGVDGHQRSAENNARDESLREDGAKFWEGDRQHIQNEWGQLSSQYNNPAPQAIINPESFETWTHQQIWEALNGKGDQRGVEQAEINAGADGWRRLCEQATLAIDTFENGVEEDIERLWKGRASNAAMDATLSYAKDFRQLTVGFQQVANGIDLIQGYLDQAKRSVAPPEEVSWVDEFLGHIPGNGVLKLGQHRANEATAHAQEVMKVYQQGAETVDKQTPILPEPTNPVSNPGTPPGGGGSGTPGGNPGAGTPGTNPAGTNPSGNPNTPAAQDPSSRNDPTAGDDPADDSPYEDPQGTNPQSSEPQSTVPQSTVPSAAPPGSSLSDPSGRPNSSTPSLGSPGLGAPGLGSPGATPSPGSSVPGAKTAQPTGLGAAATRAATGAAGRAGMPGMGAMGAGAGRRGDEDESEHKIPDYLVQDRTTELLGEQPRVLPPGGVIGG</sequence>
<accession>A0A0H5NQG7</accession>
<feature type="compositionally biased region" description="Basic and acidic residues" evidence="1">
    <location>
        <begin position="422"/>
        <end position="433"/>
    </location>
</feature>
<feature type="region of interest" description="Disordered" evidence="1">
    <location>
        <begin position="239"/>
        <end position="433"/>
    </location>
</feature>
<dbReference type="Gene3D" id="1.20.1260.20">
    <property type="entry name" value="PPE superfamily"/>
    <property type="match status" value="1"/>
</dbReference>
<feature type="compositionally biased region" description="Gly residues" evidence="1">
    <location>
        <begin position="362"/>
        <end position="371"/>
    </location>
</feature>
<dbReference type="InterPro" id="IPR038332">
    <property type="entry name" value="PPE_sf"/>
</dbReference>
<feature type="compositionally biased region" description="Low complexity" evidence="1">
    <location>
        <begin position="274"/>
        <end position="291"/>
    </location>
</feature>
<dbReference type="SUPFAM" id="SSF140459">
    <property type="entry name" value="PE/PPE dimer-like"/>
    <property type="match status" value="1"/>
</dbReference>
<feature type="compositionally biased region" description="Gly residues" evidence="1">
    <location>
        <begin position="257"/>
        <end position="273"/>
    </location>
</feature>
<evidence type="ECO:0008006" key="4">
    <source>
        <dbReference type="Google" id="ProtNLM"/>
    </source>
</evidence>
<dbReference type="EMBL" id="LN868938">
    <property type="protein sequence ID" value="CRY77663.1"/>
    <property type="molecule type" value="Genomic_DNA"/>
</dbReference>
<feature type="compositionally biased region" description="Polar residues" evidence="1">
    <location>
        <begin position="317"/>
        <end position="336"/>
    </location>
</feature>
<proteinExistence type="predicted"/>